<sequence>MRYDIILFIEDVCDLELGEVDISKDDVQNIEDACHCDYVYEIFDMFKGVWI</sequence>
<proteinExistence type="predicted"/>
<dbReference type="AlphaFoldDB" id="A0A0F9HDB1"/>
<dbReference type="EMBL" id="LAZR01017267">
    <property type="protein sequence ID" value="KKM01127.1"/>
    <property type="molecule type" value="Genomic_DNA"/>
</dbReference>
<protein>
    <submittedName>
        <fullName evidence="1">Uncharacterized protein</fullName>
    </submittedName>
</protein>
<gene>
    <name evidence="1" type="ORF">LCGC14_1797550</name>
</gene>
<reference evidence="1" key="1">
    <citation type="journal article" date="2015" name="Nature">
        <title>Complex archaea that bridge the gap between prokaryotes and eukaryotes.</title>
        <authorList>
            <person name="Spang A."/>
            <person name="Saw J.H."/>
            <person name="Jorgensen S.L."/>
            <person name="Zaremba-Niedzwiedzka K."/>
            <person name="Martijn J."/>
            <person name="Lind A.E."/>
            <person name="van Eijk R."/>
            <person name="Schleper C."/>
            <person name="Guy L."/>
            <person name="Ettema T.J."/>
        </authorList>
    </citation>
    <scope>NUCLEOTIDE SEQUENCE</scope>
</reference>
<evidence type="ECO:0000313" key="1">
    <source>
        <dbReference type="EMBL" id="KKM01127.1"/>
    </source>
</evidence>
<name>A0A0F9HDB1_9ZZZZ</name>
<organism evidence="1">
    <name type="scientific">marine sediment metagenome</name>
    <dbReference type="NCBI Taxonomy" id="412755"/>
    <lineage>
        <taxon>unclassified sequences</taxon>
        <taxon>metagenomes</taxon>
        <taxon>ecological metagenomes</taxon>
    </lineage>
</organism>
<accession>A0A0F9HDB1</accession>
<comment type="caution">
    <text evidence="1">The sequence shown here is derived from an EMBL/GenBank/DDBJ whole genome shotgun (WGS) entry which is preliminary data.</text>
</comment>